<evidence type="ECO:0000313" key="1">
    <source>
        <dbReference type="EMBL" id="XBH16483.1"/>
    </source>
</evidence>
<dbReference type="AlphaFoldDB" id="A0AAU7DH74"/>
<protein>
    <submittedName>
        <fullName evidence="1">Tetratricopeptide repeat protein</fullName>
    </submittedName>
</protein>
<dbReference type="RefSeq" id="WP_348261712.1">
    <property type="nucleotide sequence ID" value="NZ_CP121196.1"/>
</dbReference>
<name>A0AAU7DH74_9BACT</name>
<accession>A0AAU7DH74</accession>
<dbReference type="InterPro" id="IPR011990">
    <property type="entry name" value="TPR-like_helical_dom_sf"/>
</dbReference>
<dbReference type="EMBL" id="CP121196">
    <property type="protein sequence ID" value="XBH16483.1"/>
    <property type="molecule type" value="Genomic_DNA"/>
</dbReference>
<reference evidence="1" key="1">
    <citation type="submission" date="2023-03" db="EMBL/GenBank/DDBJ databases">
        <title>Edaphobacter sp.</title>
        <authorList>
            <person name="Huber K.J."/>
            <person name="Papendorf J."/>
            <person name="Pilke C."/>
            <person name="Bunk B."/>
            <person name="Sproeer C."/>
            <person name="Pester M."/>
        </authorList>
    </citation>
    <scope>NUCLEOTIDE SEQUENCE</scope>
    <source>
        <strain evidence="1">DSM 110680</strain>
    </source>
</reference>
<gene>
    <name evidence="1" type="ORF">P8935_18150</name>
</gene>
<sequence>MSSNEAERLSQDGLNQLAAGSAAEAVHSFRAAISADPNYFEAHHGLIRALRDAGRIEQSVAAALALTALTPNDPLAHTALSISLQQGGHVPEAEAAAARARILEWKSQLQRSTDPDDLR</sequence>
<dbReference type="Pfam" id="PF14559">
    <property type="entry name" value="TPR_19"/>
    <property type="match status" value="1"/>
</dbReference>
<proteinExistence type="predicted"/>
<dbReference type="Gene3D" id="1.25.40.10">
    <property type="entry name" value="Tetratricopeptide repeat domain"/>
    <property type="match status" value="1"/>
</dbReference>
<organism evidence="1">
    <name type="scientific">Telmatobacter sp. DSM 110680</name>
    <dbReference type="NCBI Taxonomy" id="3036704"/>
    <lineage>
        <taxon>Bacteria</taxon>
        <taxon>Pseudomonadati</taxon>
        <taxon>Acidobacteriota</taxon>
        <taxon>Terriglobia</taxon>
        <taxon>Terriglobales</taxon>
        <taxon>Acidobacteriaceae</taxon>
        <taxon>Telmatobacter</taxon>
    </lineage>
</organism>
<dbReference type="SUPFAM" id="SSF48452">
    <property type="entry name" value="TPR-like"/>
    <property type="match status" value="1"/>
</dbReference>